<gene>
    <name evidence="3" type="ORF">D2E25_1474</name>
</gene>
<comment type="caution">
    <text evidence="3">The sequence shown here is derived from an EMBL/GenBank/DDBJ whole genome shotgun (WGS) entry which is preliminary data.</text>
</comment>
<feature type="transmembrane region" description="Helical" evidence="2">
    <location>
        <begin position="6"/>
        <end position="23"/>
    </location>
</feature>
<keyword evidence="2" id="KW-0812">Transmembrane</keyword>
<keyword evidence="4" id="KW-1185">Reference proteome</keyword>
<dbReference type="Proteomes" id="UP000287533">
    <property type="component" value="Unassembled WGS sequence"/>
</dbReference>
<evidence type="ECO:0000256" key="2">
    <source>
        <dbReference type="SAM" id="Phobius"/>
    </source>
</evidence>
<evidence type="ECO:0000313" key="3">
    <source>
        <dbReference type="EMBL" id="RSX52903.1"/>
    </source>
</evidence>
<reference evidence="3 4" key="1">
    <citation type="submission" date="2018-09" db="EMBL/GenBank/DDBJ databases">
        <title>Characterization of the phylogenetic diversity of five novel species belonging to the genus Bifidobacterium.</title>
        <authorList>
            <person name="Lugli G.A."/>
            <person name="Duranti S."/>
            <person name="Milani C."/>
        </authorList>
    </citation>
    <scope>NUCLEOTIDE SEQUENCE [LARGE SCALE GENOMIC DNA]</scope>
    <source>
        <strain evidence="3 4">2034B</strain>
    </source>
</reference>
<protein>
    <recommendedName>
        <fullName evidence="5">YjbE family integral membrane protein</fullName>
    </recommendedName>
</protein>
<evidence type="ECO:0000313" key="4">
    <source>
        <dbReference type="Proteomes" id="UP000287533"/>
    </source>
</evidence>
<organism evidence="3 4">
    <name type="scientific">Bifidobacterium goeldii</name>
    <dbReference type="NCBI Taxonomy" id="2306975"/>
    <lineage>
        <taxon>Bacteria</taxon>
        <taxon>Bacillati</taxon>
        <taxon>Actinomycetota</taxon>
        <taxon>Actinomycetes</taxon>
        <taxon>Bifidobacteriales</taxon>
        <taxon>Bifidobacteriaceae</taxon>
        <taxon>Bifidobacterium</taxon>
    </lineage>
</organism>
<feature type="region of interest" description="Disordered" evidence="1">
    <location>
        <begin position="442"/>
        <end position="467"/>
    </location>
</feature>
<feature type="region of interest" description="Disordered" evidence="1">
    <location>
        <begin position="404"/>
        <end position="428"/>
    </location>
</feature>
<feature type="transmembrane region" description="Helical" evidence="2">
    <location>
        <begin position="101"/>
        <end position="118"/>
    </location>
</feature>
<evidence type="ECO:0000256" key="1">
    <source>
        <dbReference type="SAM" id="MobiDB-lite"/>
    </source>
</evidence>
<feature type="region of interest" description="Disordered" evidence="1">
    <location>
        <begin position="220"/>
        <end position="263"/>
    </location>
</feature>
<dbReference type="EMBL" id="QXGL01000004">
    <property type="protein sequence ID" value="RSX52903.1"/>
    <property type="molecule type" value="Genomic_DNA"/>
</dbReference>
<feature type="compositionally biased region" description="Low complexity" evidence="1">
    <location>
        <begin position="168"/>
        <end position="177"/>
    </location>
</feature>
<keyword evidence="2" id="KW-1133">Transmembrane helix</keyword>
<dbReference type="RefSeq" id="WP_125981406.1">
    <property type="nucleotide sequence ID" value="NZ_QXGL01000004.1"/>
</dbReference>
<sequence>MDYESLSTIIVLVILVIIAVGWLPRRTVNGMKRVVEHREDRYSSSLHLVDASSGTRFSDERTPRSKGAIMQPVQTDTAKLSPSKVAHIRQLRRAAFRRRRILVGALLAVTLLVVVLAVTLHFSALFALIPGAALALVLAFGVRASRHARAWEQEVARARRLRTRAQRDAAAASATRRPQVSQTASAAPAESDHADATGVKTDVMEGREIRQALRRAEMEQQRALAAREARRNERAQQEAAARAETEAASASEPQIVDAEGARDSAEVSAVAQQPADAMPQQTVDVAAGDSAGSAVNAADSADASAEVVVVDGAERTGDLTTELHQVHPAAALDAFEVAASQDLISFSLGAPRNGVEHRAAEPESLEIKSTKQVAKAVPVAEPAAVDTADDAVAHDTSTVAADQAEAVPAEAQSEAQDAAEASDENSADATGAALMASNEMVNDTAAFHETEMASSVDAPAATSDSLGTGLEAILARRSA</sequence>
<proteinExistence type="predicted"/>
<feature type="compositionally biased region" description="Low complexity" evidence="1">
    <location>
        <begin position="404"/>
        <end position="419"/>
    </location>
</feature>
<keyword evidence="2" id="KW-0472">Membrane</keyword>
<dbReference type="AlphaFoldDB" id="A0A430FJ35"/>
<feature type="transmembrane region" description="Helical" evidence="2">
    <location>
        <begin position="124"/>
        <end position="142"/>
    </location>
</feature>
<accession>A0A430FJ35</accession>
<feature type="region of interest" description="Disordered" evidence="1">
    <location>
        <begin position="162"/>
        <end position="204"/>
    </location>
</feature>
<feature type="compositionally biased region" description="Basic and acidic residues" evidence="1">
    <location>
        <begin position="220"/>
        <end position="245"/>
    </location>
</feature>
<name>A0A430FJ35_9BIFI</name>
<dbReference type="OrthoDB" id="3243298at2"/>
<evidence type="ECO:0008006" key="5">
    <source>
        <dbReference type="Google" id="ProtNLM"/>
    </source>
</evidence>